<dbReference type="AlphaFoldDB" id="A0A1Y3B5I6"/>
<dbReference type="PANTHER" id="PTHR12854">
    <property type="entry name" value="ATAXIN 2-RELATED"/>
    <property type="match status" value="1"/>
</dbReference>
<dbReference type="PANTHER" id="PTHR12854:SF7">
    <property type="entry name" value="ATAXIN-2 HOMOLOG"/>
    <property type="match status" value="1"/>
</dbReference>
<accession>A0A1Y3B5I6</accession>
<evidence type="ECO:0000313" key="3">
    <source>
        <dbReference type="Proteomes" id="UP000194236"/>
    </source>
</evidence>
<reference evidence="2 3" key="1">
    <citation type="submission" date="2017-03" db="EMBL/GenBank/DDBJ databases">
        <title>Genome Survey of Euroglyphus maynei.</title>
        <authorList>
            <person name="Arlian L.G."/>
            <person name="Morgan M.S."/>
            <person name="Rider S.D."/>
        </authorList>
    </citation>
    <scope>NUCLEOTIDE SEQUENCE [LARGE SCALE GENOMIC DNA]</scope>
    <source>
        <strain evidence="2">Arlian Lab</strain>
        <tissue evidence="2">Whole body</tissue>
    </source>
</reference>
<sequence length="208" mass="23051">MTSLIGCLIEVKLKSGERYEGILKTFSSEFQLALCSAALIDNIDEEKRCQPTTNSTSNNIGNLLAALEREENVVETLVINAKNLVTFKAVNVDLDFATKKAVMTDSEIAKHDGNAKQHRELVPWDGGDDSIDGHDSLGLDSSLDDHSGLSLGGIGGSGNVSNGWKTEDMFKLNESKYNIETTYQDDMSEYTIKLEHRNDEEYRQREAQ</sequence>
<organism evidence="2 3">
    <name type="scientific">Euroglyphus maynei</name>
    <name type="common">Mayne's house dust mite</name>
    <dbReference type="NCBI Taxonomy" id="6958"/>
    <lineage>
        <taxon>Eukaryota</taxon>
        <taxon>Metazoa</taxon>
        <taxon>Ecdysozoa</taxon>
        <taxon>Arthropoda</taxon>
        <taxon>Chelicerata</taxon>
        <taxon>Arachnida</taxon>
        <taxon>Acari</taxon>
        <taxon>Acariformes</taxon>
        <taxon>Sarcoptiformes</taxon>
        <taxon>Astigmata</taxon>
        <taxon>Psoroptidia</taxon>
        <taxon>Analgoidea</taxon>
        <taxon>Pyroglyphidae</taxon>
        <taxon>Pyroglyphinae</taxon>
        <taxon>Euroglyphus</taxon>
    </lineage>
</organism>
<dbReference type="InterPro" id="IPR025852">
    <property type="entry name" value="SM_dom_ATX"/>
</dbReference>
<proteinExistence type="predicted"/>
<dbReference type="GO" id="GO:0003729">
    <property type="term" value="F:mRNA binding"/>
    <property type="evidence" value="ECO:0007669"/>
    <property type="project" value="TreeGrafter"/>
</dbReference>
<keyword evidence="3" id="KW-1185">Reference proteome</keyword>
<gene>
    <name evidence="2" type="ORF">BLA29_004613</name>
</gene>
<dbReference type="EMBL" id="MUJZ01043270">
    <property type="protein sequence ID" value="OTF75173.1"/>
    <property type="molecule type" value="Genomic_DNA"/>
</dbReference>
<feature type="non-terminal residue" evidence="2">
    <location>
        <position position="208"/>
    </location>
</feature>
<dbReference type="OrthoDB" id="2275718at2759"/>
<protein>
    <submittedName>
        <fullName evidence="2">Ataxin-2-like protein</fullName>
    </submittedName>
</protein>
<dbReference type="Pfam" id="PF14438">
    <property type="entry name" value="SM-ATX"/>
    <property type="match status" value="1"/>
</dbReference>
<dbReference type="Proteomes" id="UP000194236">
    <property type="component" value="Unassembled WGS sequence"/>
</dbReference>
<dbReference type="InterPro" id="IPR047575">
    <property type="entry name" value="Sm"/>
</dbReference>
<dbReference type="PROSITE" id="PS52002">
    <property type="entry name" value="SM"/>
    <property type="match status" value="1"/>
</dbReference>
<dbReference type="GO" id="GO:0010494">
    <property type="term" value="C:cytoplasmic stress granule"/>
    <property type="evidence" value="ECO:0007669"/>
    <property type="project" value="TreeGrafter"/>
</dbReference>
<evidence type="ECO:0000259" key="1">
    <source>
        <dbReference type="PROSITE" id="PS52002"/>
    </source>
</evidence>
<name>A0A1Y3B5I6_EURMA</name>
<feature type="domain" description="Sm" evidence="1">
    <location>
        <begin position="1"/>
        <end position="93"/>
    </location>
</feature>
<comment type="caution">
    <text evidence="2">The sequence shown here is derived from an EMBL/GenBank/DDBJ whole genome shotgun (WGS) entry which is preliminary data.</text>
</comment>
<dbReference type="InterPro" id="IPR045117">
    <property type="entry name" value="ATXN2-like"/>
</dbReference>
<evidence type="ECO:0000313" key="2">
    <source>
        <dbReference type="EMBL" id="OTF75173.1"/>
    </source>
</evidence>
<dbReference type="GO" id="GO:0034063">
    <property type="term" value="P:stress granule assembly"/>
    <property type="evidence" value="ECO:0007669"/>
    <property type="project" value="TreeGrafter"/>
</dbReference>